<name>A0ABT4X6Y0_9BACI</name>
<keyword evidence="2" id="KW-0964">Secreted</keyword>
<evidence type="ECO:0000313" key="10">
    <source>
        <dbReference type="EMBL" id="MDA7028052.1"/>
    </source>
</evidence>
<reference evidence="10 11" key="1">
    <citation type="submission" date="2023-01" db="EMBL/GenBank/DDBJ databases">
        <title>Bacillus changyiensis sp. nov., isolated from a coastal deposit.</title>
        <authorList>
            <person name="Xiao G."/>
            <person name="Lai Q."/>
            <person name="Hu Z."/>
            <person name="Shao Z."/>
        </authorList>
    </citation>
    <scope>NUCLEOTIDE SEQUENCE [LARGE SCALE GENOMIC DNA]</scope>
    <source>
        <strain evidence="10 11">CLL-7-23</strain>
    </source>
</reference>
<accession>A0ABT4X6Y0</accession>
<protein>
    <recommendedName>
        <fullName evidence="8">ComX pheromone</fullName>
    </recommendedName>
    <alternativeName>
        <fullName evidence="9">Competence pheromone</fullName>
    </alternativeName>
</protein>
<dbReference type="Proteomes" id="UP001211894">
    <property type="component" value="Unassembled WGS sequence"/>
</dbReference>
<evidence type="ECO:0000256" key="3">
    <source>
        <dbReference type="ARBA" id="ARBA00023044"/>
    </source>
</evidence>
<keyword evidence="3" id="KW-0588">Pheromone</keyword>
<evidence type="ECO:0000313" key="11">
    <source>
        <dbReference type="Proteomes" id="UP001211894"/>
    </source>
</evidence>
<organism evidence="10 11">
    <name type="scientific">Bacillus changyiensis</name>
    <dbReference type="NCBI Taxonomy" id="3004103"/>
    <lineage>
        <taxon>Bacteria</taxon>
        <taxon>Bacillati</taxon>
        <taxon>Bacillota</taxon>
        <taxon>Bacilli</taxon>
        <taxon>Bacillales</taxon>
        <taxon>Bacillaceae</taxon>
        <taxon>Bacillus</taxon>
    </lineage>
</organism>
<dbReference type="RefSeq" id="WP_271341874.1">
    <property type="nucleotide sequence ID" value="NZ_JAQKAB010000012.1"/>
</dbReference>
<evidence type="ECO:0000256" key="2">
    <source>
        <dbReference type="ARBA" id="ARBA00022525"/>
    </source>
</evidence>
<evidence type="ECO:0000256" key="1">
    <source>
        <dbReference type="ARBA" id="ARBA00004613"/>
    </source>
</evidence>
<sequence length="54" mass="6147">MQEIVSFLVQHPEVLEQVINGNASLIGLDNDQMFVVIEGFKKLESMGRRVPFWG</sequence>
<gene>
    <name evidence="10" type="primary">comX</name>
    <name evidence="10" type="ORF">PJ311_15875</name>
</gene>
<comment type="caution">
    <text evidence="10">The sequence shown here is derived from an EMBL/GenBank/DDBJ whole genome shotgun (WGS) entry which is preliminary data.</text>
</comment>
<evidence type="ECO:0000256" key="7">
    <source>
        <dbReference type="ARBA" id="ARBA00029483"/>
    </source>
</evidence>
<evidence type="ECO:0000256" key="9">
    <source>
        <dbReference type="ARBA" id="ARBA00030321"/>
    </source>
</evidence>
<keyword evidence="4" id="KW-0178">Competence</keyword>
<proteinExistence type="predicted"/>
<dbReference type="EMBL" id="JAQKAB010000012">
    <property type="protein sequence ID" value="MDA7028052.1"/>
    <property type="molecule type" value="Genomic_DNA"/>
</dbReference>
<keyword evidence="11" id="KW-1185">Reference proteome</keyword>
<evidence type="ECO:0000256" key="8">
    <source>
        <dbReference type="ARBA" id="ARBA00029545"/>
    </source>
</evidence>
<evidence type="ECO:0000256" key="6">
    <source>
        <dbReference type="ARBA" id="ARBA00023289"/>
    </source>
</evidence>
<keyword evidence="6" id="KW-0636">Prenylation</keyword>
<keyword evidence="5" id="KW-0449">Lipoprotein</keyword>
<evidence type="ECO:0000256" key="5">
    <source>
        <dbReference type="ARBA" id="ARBA00023288"/>
    </source>
</evidence>
<evidence type="ECO:0000256" key="4">
    <source>
        <dbReference type="ARBA" id="ARBA00023287"/>
    </source>
</evidence>
<comment type="subunit">
    <text evidence="7">Interacts directly with the sensor histidine kinase ComP and stimulates its activity.</text>
</comment>
<comment type="subcellular location">
    <subcellularLocation>
        <location evidence="1">Secreted</location>
    </subcellularLocation>
</comment>
<dbReference type="Pfam" id="PF05952">
    <property type="entry name" value="ComX"/>
    <property type="match status" value="1"/>
</dbReference>
<dbReference type="InterPro" id="IPR009233">
    <property type="entry name" value="Competence_ComX_Bacillus"/>
</dbReference>